<reference evidence="2 3" key="1">
    <citation type="submission" date="2019-10" db="EMBL/GenBank/DDBJ databases">
        <authorList>
            <person name="Palmer J.M."/>
        </authorList>
    </citation>
    <scope>NUCLEOTIDE SEQUENCE [LARGE SCALE GENOMIC DNA]</scope>
    <source>
        <strain evidence="2 3">TWF506</strain>
    </source>
</reference>
<dbReference type="InterPro" id="IPR032675">
    <property type="entry name" value="LRR_dom_sf"/>
</dbReference>
<gene>
    <name evidence="2" type="ORF">TWF506_010496</name>
</gene>
<dbReference type="Proteomes" id="UP001307849">
    <property type="component" value="Unassembled WGS sequence"/>
</dbReference>
<organism evidence="2 3">
    <name type="scientific">Arthrobotrys conoides</name>
    <dbReference type="NCBI Taxonomy" id="74498"/>
    <lineage>
        <taxon>Eukaryota</taxon>
        <taxon>Fungi</taxon>
        <taxon>Dikarya</taxon>
        <taxon>Ascomycota</taxon>
        <taxon>Pezizomycotina</taxon>
        <taxon>Orbiliomycetes</taxon>
        <taxon>Orbiliales</taxon>
        <taxon>Orbiliaceae</taxon>
        <taxon>Arthrobotrys</taxon>
    </lineage>
</organism>
<evidence type="ECO:0000313" key="2">
    <source>
        <dbReference type="EMBL" id="KAK6508403.1"/>
    </source>
</evidence>
<dbReference type="AlphaFoldDB" id="A0AAN8N6K8"/>
<sequence>MPPTATLSTIPSDIVYEICENLSNQDFLNLQLVSPSLSSKLPRSRLDKIHSQRAIRFTDIETRKLERLISTRPAERLERIKHLVFNITSPHITLIPNHRFSHGINSYSWSTKVKILKFYHNYLERNPGSERNLKREATDVPRFLPGSETPVDKQWPRPEHFLAFFSILASAVPPIPTFDQKAFFRALTEVLKLLPNLQTLEFIETRSHPRQRHQVSLLFEEYNHSLKAFVSNNPDLEELPWMEWLLVKGNLIRFDTAYLTVLFCTAIAGCRRITEIKTDRMQFISDYSTGVSFSQFSTYNTGTVSIPTSLQTLQLYENAYLDQYQQAFKTLRRLEMWCLGIELNTTEEVSPLFLATIKNVQELSFSRPLDYSKVYSIVLPNTLLPNLRRLEIISGRVDLNSLLELVRTNENSLRELTLQGACNDNMSKASIIEFLELMRRTINLESCEIDFVTYREEIQRACFLLVDVKGGWRDDSGGCRYRVSSRCVRLELDPVFEPWEGADWEEQQTWEGFIMGIEGVGAPQNCLDHWGGRPRRYLDNLELA</sequence>
<dbReference type="SUPFAM" id="SSF52047">
    <property type="entry name" value="RNI-like"/>
    <property type="match status" value="1"/>
</dbReference>
<keyword evidence="3" id="KW-1185">Reference proteome</keyword>
<dbReference type="InterPro" id="IPR001810">
    <property type="entry name" value="F-box_dom"/>
</dbReference>
<comment type="caution">
    <text evidence="2">The sequence shown here is derived from an EMBL/GenBank/DDBJ whole genome shotgun (WGS) entry which is preliminary data.</text>
</comment>
<dbReference type="Gene3D" id="3.80.10.10">
    <property type="entry name" value="Ribonuclease Inhibitor"/>
    <property type="match status" value="1"/>
</dbReference>
<proteinExistence type="predicted"/>
<dbReference type="EMBL" id="JAVHJM010000008">
    <property type="protein sequence ID" value="KAK6508403.1"/>
    <property type="molecule type" value="Genomic_DNA"/>
</dbReference>
<name>A0AAN8N6K8_9PEZI</name>
<accession>A0AAN8N6K8</accession>
<evidence type="ECO:0000313" key="3">
    <source>
        <dbReference type="Proteomes" id="UP001307849"/>
    </source>
</evidence>
<dbReference type="PROSITE" id="PS50181">
    <property type="entry name" value="FBOX"/>
    <property type="match status" value="1"/>
</dbReference>
<protein>
    <recommendedName>
        <fullName evidence="1">F-box domain-containing protein</fullName>
    </recommendedName>
</protein>
<feature type="domain" description="F-box" evidence="1">
    <location>
        <begin position="4"/>
        <end position="53"/>
    </location>
</feature>
<evidence type="ECO:0000259" key="1">
    <source>
        <dbReference type="PROSITE" id="PS50181"/>
    </source>
</evidence>